<organism evidence="2 3">
    <name type="scientific">Lasiodiplodia hormozganensis</name>
    <dbReference type="NCBI Taxonomy" id="869390"/>
    <lineage>
        <taxon>Eukaryota</taxon>
        <taxon>Fungi</taxon>
        <taxon>Dikarya</taxon>
        <taxon>Ascomycota</taxon>
        <taxon>Pezizomycotina</taxon>
        <taxon>Dothideomycetes</taxon>
        <taxon>Dothideomycetes incertae sedis</taxon>
        <taxon>Botryosphaeriales</taxon>
        <taxon>Botryosphaeriaceae</taxon>
        <taxon>Lasiodiplodia</taxon>
    </lineage>
</organism>
<dbReference type="Proteomes" id="UP001175001">
    <property type="component" value="Unassembled WGS sequence"/>
</dbReference>
<evidence type="ECO:0000313" key="3">
    <source>
        <dbReference type="Proteomes" id="UP001175001"/>
    </source>
</evidence>
<evidence type="ECO:0000313" key="2">
    <source>
        <dbReference type="EMBL" id="KAK0647769.1"/>
    </source>
</evidence>
<protein>
    <submittedName>
        <fullName evidence="2">Uncharacterized protein</fullName>
    </submittedName>
</protein>
<name>A0AA39Y8R1_9PEZI</name>
<keyword evidence="3" id="KW-1185">Reference proteome</keyword>
<dbReference type="AlphaFoldDB" id="A0AA39Y8R1"/>
<feature type="compositionally biased region" description="Acidic residues" evidence="1">
    <location>
        <begin position="138"/>
        <end position="166"/>
    </location>
</feature>
<proteinExistence type="predicted"/>
<dbReference type="EMBL" id="JAUJDW010000044">
    <property type="protein sequence ID" value="KAK0647769.1"/>
    <property type="molecule type" value="Genomic_DNA"/>
</dbReference>
<feature type="region of interest" description="Disordered" evidence="1">
    <location>
        <begin position="121"/>
        <end position="180"/>
    </location>
</feature>
<gene>
    <name evidence="2" type="ORF">DIS24_g7443</name>
</gene>
<comment type="caution">
    <text evidence="2">The sequence shown here is derived from an EMBL/GenBank/DDBJ whole genome shotgun (WGS) entry which is preliminary data.</text>
</comment>
<evidence type="ECO:0000256" key="1">
    <source>
        <dbReference type="SAM" id="MobiDB-lite"/>
    </source>
</evidence>
<sequence length="180" mass="19564">MAAMSPELRAAAWLRLASHHSTEDLKSIATPYSGTSQAPNDDILTPLAALLQCRLDVQSITEGLGKSESWAALNSSQTQFSQLRTRFRTSMKRLSGGVLSRSLKIKAGDVPFGKVQWEKTYAGSSTSGDSDGDRTMTDESDDSAEELSDEDDDDYESDSEGDEEDESSKKPSDCGLDEVR</sequence>
<feature type="compositionally biased region" description="Basic and acidic residues" evidence="1">
    <location>
        <begin position="167"/>
        <end position="180"/>
    </location>
</feature>
<accession>A0AA39Y8R1</accession>
<reference evidence="2" key="1">
    <citation type="submission" date="2023-06" db="EMBL/GenBank/DDBJ databases">
        <title>Multi-omics analyses reveal the molecular pathogenesis toolkit of Lasiodiplodia hormozganensis, a cross-kingdom pathogen.</title>
        <authorList>
            <person name="Felix C."/>
            <person name="Meneses R."/>
            <person name="Goncalves M.F.M."/>
            <person name="Tilleman L."/>
            <person name="Duarte A.S."/>
            <person name="Jorrin-Novo J.V."/>
            <person name="Van De Peer Y."/>
            <person name="Deforce D."/>
            <person name="Van Nieuwerburgh F."/>
            <person name="Esteves A.C."/>
            <person name="Alves A."/>
        </authorList>
    </citation>
    <scope>NUCLEOTIDE SEQUENCE</scope>
    <source>
        <strain evidence="2">CBS 339.90</strain>
    </source>
</reference>